<dbReference type="AlphaFoldDB" id="A0A1I2QYN2"/>
<keyword evidence="1" id="KW-0808">Transferase</keyword>
<evidence type="ECO:0000313" key="1">
    <source>
        <dbReference type="EMBL" id="SFG32379.1"/>
    </source>
</evidence>
<name>A0A1I2QYN2_9LACO</name>
<dbReference type="Gene3D" id="3.40.50.450">
    <property type="match status" value="1"/>
</dbReference>
<dbReference type="EMBL" id="FOPI01000011">
    <property type="protein sequence ID" value="SFG32379.1"/>
    <property type="molecule type" value="Genomic_DNA"/>
</dbReference>
<dbReference type="GeneID" id="29802106"/>
<accession>A0A1I2QYN2</accession>
<dbReference type="Pfam" id="PF05014">
    <property type="entry name" value="Nuc_deoxyrib_tr"/>
    <property type="match status" value="1"/>
</dbReference>
<dbReference type="InterPro" id="IPR007710">
    <property type="entry name" value="Nucleoside_deoxyribTrfase"/>
</dbReference>
<dbReference type="Proteomes" id="UP000182635">
    <property type="component" value="Unassembled WGS sequence"/>
</dbReference>
<sequence length="158" mass="18214">MKSVYLASPFFSDKQKERIYQVKEALVKNKTIDSEKIFIPHEHEYQEAEFGSFEWQKATFQLDVSQIYAADLVVAIVDYKMEETKENEPDSGTAFEIGFAYGTRTPVAVVQFDPEKEVNLMIAQALTAYFDVSKDGLEQLATYDFDKMIPKFTRRPVI</sequence>
<dbReference type="RefSeq" id="WP_014072674.1">
    <property type="nucleotide sequence ID" value="NZ_AYYL01000005.1"/>
</dbReference>
<dbReference type="OrthoDB" id="397706at2"/>
<evidence type="ECO:0000313" key="2">
    <source>
        <dbReference type="Proteomes" id="UP000182635"/>
    </source>
</evidence>
<gene>
    <name evidence="1" type="ORF">SAMN02910432_00883</name>
</gene>
<proteinExistence type="predicted"/>
<dbReference type="GO" id="GO:0016740">
    <property type="term" value="F:transferase activity"/>
    <property type="evidence" value="ECO:0007669"/>
    <property type="project" value="UniProtKB-KW"/>
</dbReference>
<reference evidence="2" key="1">
    <citation type="submission" date="2016-10" db="EMBL/GenBank/DDBJ databases">
        <authorList>
            <person name="Varghese N."/>
            <person name="Submissions S."/>
        </authorList>
    </citation>
    <scope>NUCLEOTIDE SEQUENCE [LARGE SCALE GENOMIC DNA]</scope>
    <source>
        <strain evidence="2">DSM 20403</strain>
    </source>
</reference>
<dbReference type="SUPFAM" id="SSF52309">
    <property type="entry name" value="N-(deoxy)ribosyltransferase-like"/>
    <property type="match status" value="1"/>
</dbReference>
<organism evidence="1 2">
    <name type="scientific">Ligilactobacillus ruminis DSM 20403 = NBRC 102161</name>
    <dbReference type="NCBI Taxonomy" id="1423798"/>
    <lineage>
        <taxon>Bacteria</taxon>
        <taxon>Bacillati</taxon>
        <taxon>Bacillota</taxon>
        <taxon>Bacilli</taxon>
        <taxon>Lactobacillales</taxon>
        <taxon>Lactobacillaceae</taxon>
        <taxon>Ligilactobacillus</taxon>
    </lineage>
</organism>
<protein>
    <submittedName>
        <fullName evidence="1">Nucleoside deoxyribosyltransferase</fullName>
    </submittedName>
</protein>